<feature type="region of interest" description="Disordered" evidence="1">
    <location>
        <begin position="219"/>
        <end position="251"/>
    </location>
</feature>
<reference evidence="3" key="2">
    <citation type="submission" date="2025-08" db="UniProtKB">
        <authorList>
            <consortium name="RefSeq"/>
        </authorList>
    </citation>
    <scope>IDENTIFICATION</scope>
    <source>
        <tissue evidence="3">Leaf</tissue>
    </source>
</reference>
<dbReference type="RefSeq" id="XP_010426473.1">
    <property type="nucleotide sequence ID" value="XM_010428171.2"/>
</dbReference>
<evidence type="ECO:0000256" key="1">
    <source>
        <dbReference type="SAM" id="MobiDB-lite"/>
    </source>
</evidence>
<gene>
    <name evidence="3" type="primary">LOC104711473</name>
</gene>
<name>A0ABM0THF4_CAMSA</name>
<sequence length="251" mass="27019">MLTNKPRLDPTLMDEAKLMVEVELDRLFPQRIAATDKFGNVSMVDVEYSWLPKKCEKYGHLGHKETRCLILRQSNTVSILSKGSPSEVVAPVEEQTVVSPSANSTRSSQNVQIDIVSSLTHSSFISEEGPLTPTTIVHGLSPSTASLNAISLPATLASSKAAPTKTSSMIGSPPAMDTLVAFTQQGSLVTEAAQENIIGSNTFASLDTYSEMGDFTLKTRGGRSIKPTQKVQENEWTTVGRHGKRGRGGRG</sequence>
<feature type="compositionally biased region" description="Polar residues" evidence="1">
    <location>
        <begin position="226"/>
        <end position="237"/>
    </location>
</feature>
<evidence type="ECO:0000313" key="3">
    <source>
        <dbReference type="RefSeq" id="XP_010426473.1"/>
    </source>
</evidence>
<dbReference type="PANTHER" id="PTHR31286">
    <property type="entry name" value="GLYCINE-RICH CELL WALL STRUCTURAL PROTEIN 1.8-LIKE"/>
    <property type="match status" value="1"/>
</dbReference>
<dbReference type="InterPro" id="IPR040256">
    <property type="entry name" value="At4g02000-like"/>
</dbReference>
<dbReference type="GeneID" id="104711473"/>
<dbReference type="Proteomes" id="UP000694864">
    <property type="component" value="Chromosome 9"/>
</dbReference>
<dbReference type="PANTHER" id="PTHR31286:SF133">
    <property type="entry name" value="TA11-LIKE NON-LTR RETROELEMENT PROTEIN-RELATED"/>
    <property type="match status" value="1"/>
</dbReference>
<evidence type="ECO:0000313" key="2">
    <source>
        <dbReference type="Proteomes" id="UP000694864"/>
    </source>
</evidence>
<proteinExistence type="predicted"/>
<protein>
    <submittedName>
        <fullName evidence="3">Uncharacterized protein LOC104711473</fullName>
    </submittedName>
</protein>
<accession>A0ABM0THF4</accession>
<reference evidence="2" key="1">
    <citation type="journal article" date="2014" name="Nat. Commun.">
        <title>The emerging biofuel crop Camelina sativa retains a highly undifferentiated hexaploid genome structure.</title>
        <authorList>
            <person name="Kagale S."/>
            <person name="Koh C."/>
            <person name="Nixon J."/>
            <person name="Bollina V."/>
            <person name="Clarke W.E."/>
            <person name="Tuteja R."/>
            <person name="Spillane C."/>
            <person name="Robinson S.J."/>
            <person name="Links M.G."/>
            <person name="Clarke C."/>
            <person name="Higgins E.E."/>
            <person name="Huebert T."/>
            <person name="Sharpe A.G."/>
            <person name="Parkin I.A."/>
        </authorList>
    </citation>
    <scope>NUCLEOTIDE SEQUENCE [LARGE SCALE GENOMIC DNA]</scope>
    <source>
        <strain evidence="2">cv. DH55</strain>
    </source>
</reference>
<keyword evidence="2" id="KW-1185">Reference proteome</keyword>
<feature type="compositionally biased region" description="Basic residues" evidence="1">
    <location>
        <begin position="241"/>
        <end position="251"/>
    </location>
</feature>
<organism evidence="2 3">
    <name type="scientific">Camelina sativa</name>
    <name type="common">False flax</name>
    <name type="synonym">Myagrum sativum</name>
    <dbReference type="NCBI Taxonomy" id="90675"/>
    <lineage>
        <taxon>Eukaryota</taxon>
        <taxon>Viridiplantae</taxon>
        <taxon>Streptophyta</taxon>
        <taxon>Embryophyta</taxon>
        <taxon>Tracheophyta</taxon>
        <taxon>Spermatophyta</taxon>
        <taxon>Magnoliopsida</taxon>
        <taxon>eudicotyledons</taxon>
        <taxon>Gunneridae</taxon>
        <taxon>Pentapetalae</taxon>
        <taxon>rosids</taxon>
        <taxon>malvids</taxon>
        <taxon>Brassicales</taxon>
        <taxon>Brassicaceae</taxon>
        <taxon>Camelineae</taxon>
        <taxon>Camelina</taxon>
    </lineage>
</organism>